<proteinExistence type="predicted"/>
<protein>
    <submittedName>
        <fullName evidence="1">Uncharacterized protein</fullName>
    </submittedName>
</protein>
<reference evidence="2" key="1">
    <citation type="journal article" date="2019" name="Int. J. Syst. Evol. Microbiol.">
        <title>The Global Catalogue of Microorganisms (GCM) 10K type strain sequencing project: providing services to taxonomists for standard genome sequencing and annotation.</title>
        <authorList>
            <consortium name="The Broad Institute Genomics Platform"/>
            <consortium name="The Broad Institute Genome Sequencing Center for Infectious Disease"/>
            <person name="Wu L."/>
            <person name="Ma J."/>
        </authorList>
    </citation>
    <scope>NUCLEOTIDE SEQUENCE [LARGE SCALE GENOMIC DNA]</scope>
    <source>
        <strain evidence="2">JCM 31486</strain>
    </source>
</reference>
<accession>A0ABW3MI00</accession>
<name>A0ABW3MI00_9PSEU</name>
<gene>
    <name evidence="1" type="ORF">ACFQ1S_26440</name>
</gene>
<organism evidence="1 2">
    <name type="scientific">Kibdelosporangium lantanae</name>
    <dbReference type="NCBI Taxonomy" id="1497396"/>
    <lineage>
        <taxon>Bacteria</taxon>
        <taxon>Bacillati</taxon>
        <taxon>Actinomycetota</taxon>
        <taxon>Actinomycetes</taxon>
        <taxon>Pseudonocardiales</taxon>
        <taxon>Pseudonocardiaceae</taxon>
        <taxon>Kibdelosporangium</taxon>
    </lineage>
</organism>
<dbReference type="Proteomes" id="UP001597045">
    <property type="component" value="Unassembled WGS sequence"/>
</dbReference>
<evidence type="ECO:0000313" key="2">
    <source>
        <dbReference type="Proteomes" id="UP001597045"/>
    </source>
</evidence>
<evidence type="ECO:0000313" key="1">
    <source>
        <dbReference type="EMBL" id="MFD1048819.1"/>
    </source>
</evidence>
<sequence>MRPHDVEVGQTYRVRVTRQDNPAQLLSGDPKRTEMDLVVFTWLFDAENEFDLTVTATGQHLGDEPAVTGVWVSETSRVTTPFPPEAAARLGLPSDVDYVVEGVLKDAVTGQIVSRPTGHTLTVPCRWLRPL</sequence>
<dbReference type="EMBL" id="JBHTIS010001812">
    <property type="protein sequence ID" value="MFD1048819.1"/>
    <property type="molecule type" value="Genomic_DNA"/>
</dbReference>
<comment type="caution">
    <text evidence="1">The sequence shown here is derived from an EMBL/GenBank/DDBJ whole genome shotgun (WGS) entry which is preliminary data.</text>
</comment>
<keyword evidence="2" id="KW-1185">Reference proteome</keyword>